<dbReference type="InParanoid" id="A8NCP5"/>
<evidence type="ECO:0000256" key="4">
    <source>
        <dbReference type="ARBA" id="ARBA00022618"/>
    </source>
</evidence>
<organism evidence="10 11">
    <name type="scientific">Coprinopsis cinerea (strain Okayama-7 / 130 / ATCC MYA-4618 / FGSC 9003)</name>
    <name type="common">Inky cap fungus</name>
    <name type="synonym">Hormographiella aspergillata</name>
    <dbReference type="NCBI Taxonomy" id="240176"/>
    <lineage>
        <taxon>Eukaryota</taxon>
        <taxon>Fungi</taxon>
        <taxon>Dikarya</taxon>
        <taxon>Basidiomycota</taxon>
        <taxon>Agaricomycotina</taxon>
        <taxon>Agaricomycetes</taxon>
        <taxon>Agaricomycetidae</taxon>
        <taxon>Agaricales</taxon>
        <taxon>Agaricineae</taxon>
        <taxon>Psathyrellaceae</taxon>
        <taxon>Coprinopsis</taxon>
    </lineage>
</organism>
<comment type="similarity">
    <text evidence="2">Belongs to the CND3 (condensin subunit 3) family.</text>
</comment>
<dbReference type="PANTHER" id="PTHR14418">
    <property type="entry name" value="CONDENSIN COMPLEX SUBUNIT 3-RELATED"/>
    <property type="match status" value="1"/>
</dbReference>
<reference evidence="10 11" key="1">
    <citation type="journal article" date="2010" name="Proc. Natl. Acad. Sci. U.S.A.">
        <title>Insights into evolution of multicellular fungi from the assembled chromosomes of the mushroom Coprinopsis cinerea (Coprinus cinereus).</title>
        <authorList>
            <person name="Stajich J.E."/>
            <person name="Wilke S.K."/>
            <person name="Ahren D."/>
            <person name="Au C.H."/>
            <person name="Birren B.W."/>
            <person name="Borodovsky M."/>
            <person name="Burns C."/>
            <person name="Canback B."/>
            <person name="Casselton L.A."/>
            <person name="Cheng C.K."/>
            <person name="Deng J."/>
            <person name="Dietrich F.S."/>
            <person name="Fargo D.C."/>
            <person name="Farman M.L."/>
            <person name="Gathman A.C."/>
            <person name="Goldberg J."/>
            <person name="Guigo R."/>
            <person name="Hoegger P.J."/>
            <person name="Hooker J.B."/>
            <person name="Huggins A."/>
            <person name="James T.Y."/>
            <person name="Kamada T."/>
            <person name="Kilaru S."/>
            <person name="Kodira C."/>
            <person name="Kues U."/>
            <person name="Kupfer D."/>
            <person name="Kwan H.S."/>
            <person name="Lomsadze A."/>
            <person name="Li W."/>
            <person name="Lilly W.W."/>
            <person name="Ma L.J."/>
            <person name="Mackey A.J."/>
            <person name="Manning G."/>
            <person name="Martin F."/>
            <person name="Muraguchi H."/>
            <person name="Natvig D.O."/>
            <person name="Palmerini H."/>
            <person name="Ramesh M.A."/>
            <person name="Rehmeyer C.J."/>
            <person name="Roe B.A."/>
            <person name="Shenoy N."/>
            <person name="Stanke M."/>
            <person name="Ter-Hovhannisyan V."/>
            <person name="Tunlid A."/>
            <person name="Velagapudi R."/>
            <person name="Vision T.J."/>
            <person name="Zeng Q."/>
            <person name="Zolan M.E."/>
            <person name="Pukkila P.J."/>
        </authorList>
    </citation>
    <scope>NUCLEOTIDE SEQUENCE [LARGE SCALE GENOMIC DNA]</scope>
    <source>
        <strain evidence="11">Okayama-7 / 130 / ATCC MYA-4618 / FGSC 9003</strain>
    </source>
</reference>
<keyword evidence="6" id="KW-0226">DNA condensation</keyword>
<dbReference type="OrthoDB" id="27187at2759"/>
<keyword evidence="11" id="KW-1185">Reference proteome</keyword>
<evidence type="ECO:0000259" key="9">
    <source>
        <dbReference type="Pfam" id="PF12719"/>
    </source>
</evidence>
<evidence type="ECO:0000256" key="2">
    <source>
        <dbReference type="ARBA" id="ARBA00006533"/>
    </source>
</evidence>
<feature type="compositionally biased region" description="Low complexity" evidence="8">
    <location>
        <begin position="1067"/>
        <end position="1076"/>
    </location>
</feature>
<dbReference type="VEuPathDB" id="FungiDB:CC1G_03603"/>
<dbReference type="Proteomes" id="UP000001861">
    <property type="component" value="Unassembled WGS sequence"/>
</dbReference>
<sequence length="1076" mass="122123">MVLVFIDKPTDARLKAVCSAIPDILHEIQGSVANHCKNSVALYKVHRDAQRHVMKGHRSKPDRVGQRVFCDAFLIAFSRTLKVTAEQKCAADNVLKFLVTYIKYLKKQDENGIENVNPEDEDQACLTERRPIEPRFTKSVLAFLMDGFEAKDKSVRFRVVHTLSELLHSKVTLGDDDLRARLERTLLRDSDSQIRARAGSCLALLCSLDGCVREGVQETLEELYEVMQFDDKPEVRKAILCNLPVDRTTLDHILPHLRDREQTIRKAIYTQVLTPQVSPKDGSPAYCHPSSIKPSQRLAALAGLDDREDGVQKAAEEFIDAWLNAPEPENGQEAAQYDALERLVCLLKFFRVQKREEKELRLVCLMVKTVLKNNSDICDNIGFQDLAYWREDAVPEEALLIRSVAQYFLDAKRDNKLDGRLEEMLPTVAEMAQIIAVRCGVLLQAAEQDDELSARFILIQLLELAVHLDYSDYVGTNVMRQCMIQPKLPEELFDPCLDVLVALVQSESDFIQTVVELVHDILDASESDEEPVETQDLESAPQDPDSSAGSADDKAKRRLRCLRLCRTMLERVEMPVERYSLLKAIIEDLIYPVVKTTESSPAEGTDHKAPEDSTSAALYEVGVRSLCLASLVCESLAPVVFDRATRTICDDEVSLEVKLIYLQAIFDLVVKYKHLLDSDGKGILVKMNKSQQLEVTITMRFTPHSPVYVVLEEKISVNTHEGRHPETLATICQGLAKLLHSGILDSPDALRELYKTLILPETAGNHALRQCLDHFFEEYSTSHPKNQMRMQEIFKSVFVDLVQRRKEDDPVTLPILCNKFVHYTSYLNLKRNVSNDPEAQFRLIESMLIIILKEPSLQKGHRKDLFRSLSDNWSAPSNLPKFNSDDSFATSSTILVFGIKILIDKVKACRPPRDSHPSKWFGLFETAFTTRYQTLLEPMSDDEFRELEQLERIFEEVKDIFPDDEDVVAEPRTRGQKRRSLNFMAKGNDCENIKPVIHEINPPKRRRVSTTTDEDDDEARLDQCMSRLLSPAMGDGAEADDEGETSWDSILDTTRGPDDSDEEEEIQQSLLDVGED</sequence>
<proteinExistence type="inferred from homology"/>
<evidence type="ECO:0000256" key="3">
    <source>
        <dbReference type="ARBA" id="ARBA00022454"/>
    </source>
</evidence>
<dbReference type="GO" id="GO:0051301">
    <property type="term" value="P:cell division"/>
    <property type="evidence" value="ECO:0007669"/>
    <property type="project" value="UniProtKB-KW"/>
</dbReference>
<dbReference type="Pfam" id="PF12719">
    <property type="entry name" value="Cnd3"/>
    <property type="match status" value="1"/>
</dbReference>
<feature type="domain" description="Nuclear condensin complex subunit 3 C-terminal" evidence="9">
    <location>
        <begin position="613"/>
        <end position="869"/>
    </location>
</feature>
<evidence type="ECO:0000256" key="7">
    <source>
        <dbReference type="ARBA" id="ARBA00023306"/>
    </source>
</evidence>
<keyword evidence="4" id="KW-0132">Cell division</keyword>
<evidence type="ECO:0000313" key="10">
    <source>
        <dbReference type="EMBL" id="EAU89338.2"/>
    </source>
</evidence>
<dbReference type="InterPro" id="IPR025977">
    <property type="entry name" value="Cnd3_C"/>
</dbReference>
<dbReference type="RefSeq" id="XP_001832589.2">
    <property type="nucleotide sequence ID" value="XM_001832537.2"/>
</dbReference>
<dbReference type="GO" id="GO:0000796">
    <property type="term" value="C:condensin complex"/>
    <property type="evidence" value="ECO:0007669"/>
    <property type="project" value="InterPro"/>
</dbReference>
<keyword evidence="5" id="KW-0498">Mitosis</keyword>
<name>A8NCP5_COPC7</name>
<evidence type="ECO:0000256" key="1">
    <source>
        <dbReference type="ARBA" id="ARBA00004286"/>
    </source>
</evidence>
<dbReference type="EMBL" id="AACS02000009">
    <property type="protein sequence ID" value="EAU89338.2"/>
    <property type="molecule type" value="Genomic_DNA"/>
</dbReference>
<protein>
    <recommendedName>
        <fullName evidence="9">Nuclear condensin complex subunit 3 C-terminal domain-containing protein</fullName>
    </recommendedName>
</protein>
<accession>A8NCP5</accession>
<evidence type="ECO:0000256" key="8">
    <source>
        <dbReference type="SAM" id="MobiDB-lite"/>
    </source>
</evidence>
<keyword evidence="3" id="KW-0158">Chromosome</keyword>
<evidence type="ECO:0000256" key="6">
    <source>
        <dbReference type="ARBA" id="ARBA00023067"/>
    </source>
</evidence>
<comment type="subcellular location">
    <subcellularLocation>
        <location evidence="1">Chromosome</location>
    </subcellularLocation>
</comment>
<dbReference type="SUPFAM" id="SSF48371">
    <property type="entry name" value="ARM repeat"/>
    <property type="match status" value="1"/>
</dbReference>
<dbReference type="GeneID" id="6009077"/>
<evidence type="ECO:0000313" key="11">
    <source>
        <dbReference type="Proteomes" id="UP000001861"/>
    </source>
</evidence>
<dbReference type="GO" id="GO:0000793">
    <property type="term" value="C:condensed chromosome"/>
    <property type="evidence" value="ECO:0007669"/>
    <property type="project" value="TreeGrafter"/>
</dbReference>
<dbReference type="STRING" id="240176.A8NCP5"/>
<comment type="caution">
    <text evidence="10">The sequence shown here is derived from an EMBL/GenBank/DDBJ whole genome shotgun (WGS) entry which is preliminary data.</text>
</comment>
<evidence type="ECO:0000256" key="5">
    <source>
        <dbReference type="ARBA" id="ARBA00022776"/>
    </source>
</evidence>
<dbReference type="KEGG" id="cci:CC1G_03603"/>
<dbReference type="InterPro" id="IPR011989">
    <property type="entry name" value="ARM-like"/>
</dbReference>
<feature type="compositionally biased region" description="Acidic residues" evidence="8">
    <location>
        <begin position="525"/>
        <end position="536"/>
    </location>
</feature>
<keyword evidence="7" id="KW-0131">Cell cycle</keyword>
<dbReference type="HOGENOM" id="CLU_004446_1_0_1"/>
<dbReference type="Gene3D" id="1.25.10.10">
    <property type="entry name" value="Leucine-rich Repeat Variant"/>
    <property type="match status" value="1"/>
</dbReference>
<dbReference type="InterPro" id="IPR016024">
    <property type="entry name" value="ARM-type_fold"/>
</dbReference>
<dbReference type="GO" id="GO:0007076">
    <property type="term" value="P:mitotic chromosome condensation"/>
    <property type="evidence" value="ECO:0007669"/>
    <property type="project" value="InterPro"/>
</dbReference>
<feature type="region of interest" description="Disordered" evidence="8">
    <location>
        <begin position="1027"/>
        <end position="1076"/>
    </location>
</feature>
<dbReference type="InterPro" id="IPR027165">
    <property type="entry name" value="CND3"/>
</dbReference>
<feature type="region of interest" description="Disordered" evidence="8">
    <location>
        <begin position="525"/>
        <end position="554"/>
    </location>
</feature>
<dbReference type="eggNOG" id="KOG2025">
    <property type="taxonomic scope" value="Eukaryota"/>
</dbReference>
<gene>
    <name evidence="10" type="ORF">CC1G_03603</name>
</gene>
<dbReference type="OMA" id="NHQKNFV"/>
<dbReference type="AlphaFoldDB" id="A8NCP5"/>
<dbReference type="PANTHER" id="PTHR14418:SF5">
    <property type="entry name" value="CONDENSIN COMPLEX SUBUNIT 3"/>
    <property type="match status" value="1"/>
</dbReference>